<protein>
    <submittedName>
        <fullName evidence="2">Uncharacterized protein</fullName>
    </submittedName>
</protein>
<dbReference type="Proteomes" id="UP001152872">
    <property type="component" value="Unassembled WGS sequence"/>
</dbReference>
<dbReference type="AlphaFoldDB" id="A0A9X4RGY1"/>
<name>A0A9X4RGY1_9CYAN</name>
<dbReference type="EMBL" id="VBTY01000025">
    <property type="protein sequence ID" value="MDG3493891.1"/>
    <property type="molecule type" value="Genomic_DNA"/>
</dbReference>
<comment type="caution">
    <text evidence="2">The sequence shown here is derived from an EMBL/GenBank/DDBJ whole genome shotgun (WGS) entry which is preliminary data.</text>
</comment>
<organism evidence="2 3">
    <name type="scientific">Pseudanabaena catenata USMAC16</name>
    <dbReference type="NCBI Taxonomy" id="1855837"/>
    <lineage>
        <taxon>Bacteria</taxon>
        <taxon>Bacillati</taxon>
        <taxon>Cyanobacteriota</taxon>
        <taxon>Cyanophyceae</taxon>
        <taxon>Pseudanabaenales</taxon>
        <taxon>Pseudanabaenaceae</taxon>
        <taxon>Pseudanabaena</taxon>
    </lineage>
</organism>
<evidence type="ECO:0000313" key="2">
    <source>
        <dbReference type="EMBL" id="MDG3493891.1"/>
    </source>
</evidence>
<feature type="region of interest" description="Disordered" evidence="1">
    <location>
        <begin position="1"/>
        <end position="31"/>
    </location>
</feature>
<evidence type="ECO:0000256" key="1">
    <source>
        <dbReference type="SAM" id="MobiDB-lite"/>
    </source>
</evidence>
<reference evidence="2" key="1">
    <citation type="submission" date="2019-05" db="EMBL/GenBank/DDBJ databases">
        <title>Whole genome sequencing of Pseudanabaena catenata USMAC16.</title>
        <authorList>
            <person name="Khan Z."/>
            <person name="Omar W.M."/>
            <person name="Convey P."/>
            <person name="Merican F."/>
            <person name="Najimudin N."/>
        </authorList>
    </citation>
    <scope>NUCLEOTIDE SEQUENCE</scope>
    <source>
        <strain evidence="2">USMAC16</strain>
    </source>
</reference>
<accession>A0A9X4RGY1</accession>
<dbReference type="RefSeq" id="WP_158467612.1">
    <property type="nucleotide sequence ID" value="NZ_VBTY01000025.1"/>
</dbReference>
<sequence>MLKHFLRRSPFSRLQIKGDRQNPQANQNSDRCFYIPSQISNKYFRLDK</sequence>
<keyword evidence="3" id="KW-1185">Reference proteome</keyword>
<gene>
    <name evidence="2" type="ORF">FEV09_04910</name>
</gene>
<feature type="compositionally biased region" description="Polar residues" evidence="1">
    <location>
        <begin position="21"/>
        <end position="30"/>
    </location>
</feature>
<proteinExistence type="predicted"/>
<evidence type="ECO:0000313" key="3">
    <source>
        <dbReference type="Proteomes" id="UP001152872"/>
    </source>
</evidence>